<gene>
    <name evidence="1" type="ORF">CCMA1212_008318</name>
</gene>
<evidence type="ECO:0000313" key="1">
    <source>
        <dbReference type="EMBL" id="TFA99900.1"/>
    </source>
</evidence>
<sequence>IRPLTQSPEFLAQSQGDSTVIPEKQAEIEFVIVPDMSQPSAYQDTLKGKVAIVSSILSLMPVDVRLHLEAVCKLRQGELSLFGYSLRPSGGANVDYVDVDATDKCLRMEWTAMEDTTKALVDQQLAFSKT</sequence>
<proteinExistence type="predicted"/>
<name>A0ABY2GW56_9HYPO</name>
<organism evidence="1 2">
    <name type="scientific">Trichoderma ghanense</name>
    <dbReference type="NCBI Taxonomy" id="65468"/>
    <lineage>
        <taxon>Eukaryota</taxon>
        <taxon>Fungi</taxon>
        <taxon>Dikarya</taxon>
        <taxon>Ascomycota</taxon>
        <taxon>Pezizomycotina</taxon>
        <taxon>Sordariomycetes</taxon>
        <taxon>Hypocreomycetidae</taxon>
        <taxon>Hypocreales</taxon>
        <taxon>Hypocreaceae</taxon>
        <taxon>Trichoderma</taxon>
    </lineage>
</organism>
<accession>A0ABY2GW56</accession>
<keyword evidence="2" id="KW-1185">Reference proteome</keyword>
<evidence type="ECO:0000313" key="2">
    <source>
        <dbReference type="Proteomes" id="UP001642720"/>
    </source>
</evidence>
<dbReference type="GeneID" id="300579906"/>
<feature type="non-terminal residue" evidence="1">
    <location>
        <position position="1"/>
    </location>
</feature>
<dbReference type="Proteomes" id="UP001642720">
    <property type="component" value="Unassembled WGS sequence"/>
</dbReference>
<reference evidence="1 2" key="1">
    <citation type="submission" date="2018-01" db="EMBL/GenBank/DDBJ databases">
        <title>Genome characterization of the sugarcane-associated fungus Trichoderma ghanense CCMA-1212 and their application in lignocelulose bioconversion.</title>
        <authorList>
            <person name="Steindorff A.S."/>
            <person name="Mendes T.D."/>
            <person name="Vilela E.S.D."/>
            <person name="Rodrigues D.S."/>
            <person name="Formighieri E.F."/>
            <person name="Melo I.S."/>
            <person name="Favaro L.C.L."/>
        </authorList>
    </citation>
    <scope>NUCLEOTIDE SEQUENCE [LARGE SCALE GENOMIC DNA]</scope>
    <source>
        <strain evidence="1 2">CCMA-1212</strain>
    </source>
</reference>
<dbReference type="EMBL" id="PPTA01000012">
    <property type="protein sequence ID" value="TFA99900.1"/>
    <property type="molecule type" value="Genomic_DNA"/>
</dbReference>
<dbReference type="RefSeq" id="XP_073556102.1">
    <property type="nucleotide sequence ID" value="XM_073705456.1"/>
</dbReference>
<comment type="caution">
    <text evidence="1">The sequence shown here is derived from an EMBL/GenBank/DDBJ whole genome shotgun (WGS) entry which is preliminary data.</text>
</comment>
<protein>
    <submittedName>
        <fullName evidence="1">Uncharacterized protein</fullName>
    </submittedName>
</protein>